<reference evidence="2" key="1">
    <citation type="submission" date="2020-01" db="EMBL/GenBank/DDBJ databases">
        <authorList>
            <person name="Meier V. D."/>
            <person name="Meier V D."/>
        </authorList>
    </citation>
    <scope>NUCLEOTIDE SEQUENCE</scope>
    <source>
        <strain evidence="2">HLG_WM_MAG_07</strain>
    </source>
</reference>
<name>A0A6S6SIX3_9GAMM</name>
<keyword evidence="1" id="KW-0472">Membrane</keyword>
<feature type="transmembrane region" description="Helical" evidence="1">
    <location>
        <begin position="39"/>
        <end position="58"/>
    </location>
</feature>
<gene>
    <name evidence="2" type="ORF">HELGO_WM31733</name>
</gene>
<keyword evidence="1" id="KW-1133">Transmembrane helix</keyword>
<organism evidence="2">
    <name type="scientific">uncultured Thiotrichaceae bacterium</name>
    <dbReference type="NCBI Taxonomy" id="298394"/>
    <lineage>
        <taxon>Bacteria</taxon>
        <taxon>Pseudomonadati</taxon>
        <taxon>Pseudomonadota</taxon>
        <taxon>Gammaproteobacteria</taxon>
        <taxon>Thiotrichales</taxon>
        <taxon>Thiotrichaceae</taxon>
        <taxon>environmental samples</taxon>
    </lineage>
</organism>
<dbReference type="EMBL" id="CACVAY010000024">
    <property type="protein sequence ID" value="CAA6804861.1"/>
    <property type="molecule type" value="Genomic_DNA"/>
</dbReference>
<keyword evidence="1" id="KW-0812">Transmembrane</keyword>
<evidence type="ECO:0000313" key="2">
    <source>
        <dbReference type="EMBL" id="CAA6804861.1"/>
    </source>
</evidence>
<feature type="transmembrane region" description="Helical" evidence="1">
    <location>
        <begin position="7"/>
        <end position="27"/>
    </location>
</feature>
<sequence length="59" mass="6352">MLQGIGLMLFLFGSSVVIFCLFCGLFPSLRKVLPESFKAVFTLKTGLLIGIGGALLILF</sequence>
<proteinExistence type="predicted"/>
<evidence type="ECO:0000256" key="1">
    <source>
        <dbReference type="SAM" id="Phobius"/>
    </source>
</evidence>
<dbReference type="AlphaFoldDB" id="A0A6S6SIX3"/>
<accession>A0A6S6SIX3</accession>
<protein>
    <submittedName>
        <fullName evidence="2">Uncharacterized protein</fullName>
    </submittedName>
</protein>